<evidence type="ECO:0000256" key="1">
    <source>
        <dbReference type="SAM" id="MobiDB-lite"/>
    </source>
</evidence>
<feature type="region of interest" description="Disordered" evidence="1">
    <location>
        <begin position="1"/>
        <end position="25"/>
    </location>
</feature>
<accession>A0AAU8HW49</accession>
<reference evidence="2" key="2">
    <citation type="submission" date="2024-06" db="EMBL/GenBank/DDBJ databases">
        <authorList>
            <person name="Petrova K.O."/>
            <person name="Toshchakov S.V."/>
            <person name="Boltjanskaja Y.V."/>
            <person name="Kevbrin V.V."/>
        </authorList>
    </citation>
    <scope>NUCLEOTIDE SEQUENCE</scope>
    <source>
        <strain evidence="2">Z-710</strain>
    </source>
</reference>
<organism evidence="2">
    <name type="scientific">Proteinivorax hydrogeniformans</name>
    <dbReference type="NCBI Taxonomy" id="1826727"/>
    <lineage>
        <taxon>Bacteria</taxon>
        <taxon>Bacillati</taxon>
        <taxon>Bacillota</taxon>
        <taxon>Clostridia</taxon>
        <taxon>Eubacteriales</taxon>
        <taxon>Proteinivoracaceae</taxon>
        <taxon>Proteinivorax</taxon>
    </lineage>
</organism>
<protein>
    <submittedName>
        <fullName evidence="2">DUF3787 domain-containing protein</fullName>
    </submittedName>
</protein>
<reference evidence="2" key="1">
    <citation type="journal article" date="2018" name="Antonie Van Leeuwenhoek">
        <title>Proteinivorax hydrogeniformans sp. nov., an anaerobic, haloalkaliphilic bacterium fermenting proteinaceous compounds with high hydrogen production.</title>
        <authorList>
            <person name="Boltyanskaya Y."/>
            <person name="Detkova E."/>
            <person name="Pimenov N."/>
            <person name="Kevbrin V."/>
        </authorList>
    </citation>
    <scope>NUCLEOTIDE SEQUENCE</scope>
    <source>
        <strain evidence="2">Z-710</strain>
    </source>
</reference>
<gene>
    <name evidence="2" type="ORF">PRVXH_000963</name>
</gene>
<dbReference type="EMBL" id="CP159485">
    <property type="protein sequence ID" value="XCI29633.1"/>
    <property type="molecule type" value="Genomic_DNA"/>
</dbReference>
<dbReference type="AlphaFoldDB" id="A0AAU8HW49"/>
<dbReference type="RefSeq" id="WP_353894181.1">
    <property type="nucleotide sequence ID" value="NZ_CP159485.1"/>
</dbReference>
<dbReference type="InterPro" id="IPR024209">
    <property type="entry name" value="CDIF630_02480-like"/>
</dbReference>
<name>A0AAU8HW49_9FIRM</name>
<evidence type="ECO:0000313" key="2">
    <source>
        <dbReference type="EMBL" id="XCI29633.1"/>
    </source>
</evidence>
<feature type="compositionally biased region" description="Basic and acidic residues" evidence="1">
    <location>
        <begin position="1"/>
        <end position="13"/>
    </location>
</feature>
<dbReference type="Pfam" id="PF12655">
    <property type="entry name" value="CDIF630_02480-like"/>
    <property type="match status" value="1"/>
</dbReference>
<proteinExistence type="predicted"/>
<sequence length="53" mass="6261">MKGKKGDRLRRPIENQQNAPLNNRERIKAHSRVHLPNETEVKNAKEWVDSNEK</sequence>